<dbReference type="RefSeq" id="WP_013267755.1">
    <property type="nucleotide sequence ID" value="NC_014375.1"/>
</dbReference>
<evidence type="ECO:0000256" key="3">
    <source>
        <dbReference type="ARBA" id="ARBA00022898"/>
    </source>
</evidence>
<name>D9QJP9_BRESC</name>
<evidence type="ECO:0000313" key="7">
    <source>
        <dbReference type="Proteomes" id="UP000002696"/>
    </source>
</evidence>
<dbReference type="KEGG" id="bsb:Bresu_0336"/>
<accession>D9QJP9</accession>
<dbReference type="InterPro" id="IPR001926">
    <property type="entry name" value="TrpB-like_PALP"/>
</dbReference>
<dbReference type="SUPFAM" id="SSF53686">
    <property type="entry name" value="Tryptophan synthase beta subunit-like PLP-dependent enzymes"/>
    <property type="match status" value="1"/>
</dbReference>
<evidence type="ECO:0000313" key="6">
    <source>
        <dbReference type="EMBL" id="ADK99650.1"/>
    </source>
</evidence>
<dbReference type="GO" id="GO:0005524">
    <property type="term" value="F:ATP binding"/>
    <property type="evidence" value="ECO:0007669"/>
    <property type="project" value="TreeGrafter"/>
</dbReference>
<dbReference type="AlphaFoldDB" id="D9QJP9"/>
<evidence type="ECO:0000256" key="4">
    <source>
        <dbReference type="ARBA" id="ARBA00023239"/>
    </source>
</evidence>
<evidence type="ECO:0000256" key="1">
    <source>
        <dbReference type="ARBA" id="ARBA00001933"/>
    </source>
</evidence>
<dbReference type="Proteomes" id="UP000002696">
    <property type="component" value="Chromosome"/>
</dbReference>
<dbReference type="InterPro" id="IPR036052">
    <property type="entry name" value="TrpB-like_PALP_sf"/>
</dbReference>
<dbReference type="EMBL" id="CP002102">
    <property type="protein sequence ID" value="ADK99650.1"/>
    <property type="molecule type" value="Genomic_DNA"/>
</dbReference>
<dbReference type="FunFam" id="3.40.50.1100:FF:000005">
    <property type="entry name" value="Threonine dehydratase catabolic"/>
    <property type="match status" value="1"/>
</dbReference>
<dbReference type="GO" id="GO:0070179">
    <property type="term" value="P:D-serine biosynthetic process"/>
    <property type="evidence" value="ECO:0007669"/>
    <property type="project" value="TreeGrafter"/>
</dbReference>
<organism evidence="6 7">
    <name type="scientific">Brevundimonas subvibrioides (strain ATCC 15264 / DSM 4735 / LMG 14903 / NBRC 16000 / CB 81)</name>
    <name type="common">Caulobacter subvibrioides</name>
    <dbReference type="NCBI Taxonomy" id="633149"/>
    <lineage>
        <taxon>Bacteria</taxon>
        <taxon>Pseudomonadati</taxon>
        <taxon>Pseudomonadota</taxon>
        <taxon>Alphaproteobacteria</taxon>
        <taxon>Caulobacterales</taxon>
        <taxon>Caulobacteraceae</taxon>
        <taxon>Brevundimonas</taxon>
    </lineage>
</organism>
<dbReference type="Gene3D" id="3.40.50.1100">
    <property type="match status" value="2"/>
</dbReference>
<protein>
    <submittedName>
        <fullName evidence="6">Pyridoxal-5'-phosphate-dependent protein beta subunit</fullName>
    </submittedName>
</protein>
<keyword evidence="7" id="KW-1185">Reference proteome</keyword>
<dbReference type="GO" id="GO:0030378">
    <property type="term" value="F:serine racemase activity"/>
    <property type="evidence" value="ECO:0007669"/>
    <property type="project" value="TreeGrafter"/>
</dbReference>
<reference evidence="7" key="1">
    <citation type="journal article" date="2011" name="J. Bacteriol.">
        <title>Genome sequences of eight morphologically diverse alphaproteobacteria.</title>
        <authorList>
            <consortium name="US DOE Joint Genome Institute"/>
            <person name="Brown P.J."/>
            <person name="Kysela D.T."/>
            <person name="Buechlein A."/>
            <person name="Hemmerich C."/>
            <person name="Brun Y.V."/>
        </authorList>
    </citation>
    <scope>NUCLEOTIDE SEQUENCE [LARGE SCALE GENOMIC DNA]</scope>
    <source>
        <strain evidence="7">ATCC 15264 / DSM 4735 / LMG 14903 / NBRC 16000 / CB 81</strain>
    </source>
</reference>
<dbReference type="CDD" id="cd01562">
    <property type="entry name" value="Thr-dehyd"/>
    <property type="match status" value="1"/>
</dbReference>
<proteinExistence type="inferred from homology"/>
<dbReference type="InParanoid" id="D9QJP9"/>
<comment type="cofactor">
    <cofactor evidence="1">
        <name>pyridoxal 5'-phosphate</name>
        <dbReference type="ChEBI" id="CHEBI:597326"/>
    </cofactor>
</comment>
<dbReference type="GO" id="GO:0018114">
    <property type="term" value="F:threonine racemase activity"/>
    <property type="evidence" value="ECO:0007669"/>
    <property type="project" value="TreeGrafter"/>
</dbReference>
<dbReference type="GO" id="GO:0000287">
    <property type="term" value="F:magnesium ion binding"/>
    <property type="evidence" value="ECO:0007669"/>
    <property type="project" value="TreeGrafter"/>
</dbReference>
<keyword evidence="3" id="KW-0663">Pyridoxal phosphate</keyword>
<comment type="similarity">
    <text evidence="2">Belongs to the serine/threonine dehydratase family.</text>
</comment>
<dbReference type="Pfam" id="PF00291">
    <property type="entry name" value="PALP"/>
    <property type="match status" value="1"/>
</dbReference>
<feature type="domain" description="Tryptophan synthase beta chain-like PALP" evidence="5">
    <location>
        <begin position="20"/>
        <end position="309"/>
    </location>
</feature>
<dbReference type="GO" id="GO:0030170">
    <property type="term" value="F:pyridoxal phosphate binding"/>
    <property type="evidence" value="ECO:0007669"/>
    <property type="project" value="TreeGrafter"/>
</dbReference>
<dbReference type="BioCyc" id="BSUB633149:G1GM8-335-MONOMER"/>
<dbReference type="eggNOG" id="COG1171">
    <property type="taxonomic scope" value="Bacteria"/>
</dbReference>
<evidence type="ECO:0000259" key="5">
    <source>
        <dbReference type="Pfam" id="PF00291"/>
    </source>
</evidence>
<sequence>MSDRIASYEGVLDAARQIAPAAVRTPLIESPALNERMGGRILLKAETLQVAGAFKFRGAYNRISRFSADELAAGVVAFSSGNHAQGVAAAARLMGTRAVIVMPADSPVIKIEGVKAFGGDVRLYDRWTESREEIGAQVARERGSVLVPPFDDPYVIEGQGTTALELLEQADGPVDQLICCCSGGGLMAGINLVLEARSPTTRSWAVEPEAFDDTARSLAAGERVGHPQGPPSICDALQTPIPGVLTFPINRRVLSGAVTISDPEAADAVAYAFRTLKLVVEPGGAAALAAVLAGKIETAGRTTAVILSGGNIDPGLFAQIIEGRFVPATQGVSA</sequence>
<dbReference type="PANTHER" id="PTHR43050">
    <property type="entry name" value="SERINE / THREONINE RACEMASE FAMILY MEMBER"/>
    <property type="match status" value="1"/>
</dbReference>
<keyword evidence="4" id="KW-0456">Lyase</keyword>
<dbReference type="HOGENOM" id="CLU_021152_4_2_5"/>
<gene>
    <name evidence="6" type="ordered locus">Bresu_0336</name>
</gene>
<dbReference type="GO" id="GO:0003941">
    <property type="term" value="F:L-serine ammonia-lyase activity"/>
    <property type="evidence" value="ECO:0007669"/>
    <property type="project" value="TreeGrafter"/>
</dbReference>
<dbReference type="PANTHER" id="PTHR43050:SF1">
    <property type="entry name" value="SERINE RACEMASE"/>
    <property type="match status" value="1"/>
</dbReference>
<dbReference type="OrthoDB" id="9811476at2"/>
<evidence type="ECO:0000256" key="2">
    <source>
        <dbReference type="ARBA" id="ARBA00010869"/>
    </source>
</evidence>
<dbReference type="STRING" id="633149.Bresu_0336"/>